<evidence type="ECO:0000256" key="12">
    <source>
        <dbReference type="ARBA" id="ARBA00060566"/>
    </source>
</evidence>
<keyword evidence="9 17" id="KW-0046">Antibiotic resistance</keyword>
<feature type="binding site" evidence="17">
    <location>
        <begin position="432"/>
        <end position="433"/>
    </location>
    <ligand>
        <name>UDP-alpha-D-glucuronate</name>
        <dbReference type="ChEBI" id="CHEBI:58052"/>
    </ligand>
</feature>
<dbReference type="InterPro" id="IPR045869">
    <property type="entry name" value="Arna-like_SDR_e"/>
</dbReference>
<evidence type="ECO:0000259" key="19">
    <source>
        <dbReference type="Pfam" id="PF01370"/>
    </source>
</evidence>
<evidence type="ECO:0000256" key="4">
    <source>
        <dbReference type="ARBA" id="ARBA00022679"/>
    </source>
</evidence>
<feature type="binding site" evidence="17">
    <location>
        <position position="460"/>
    </location>
    <ligand>
        <name>UDP-alpha-D-glucuronate</name>
        <dbReference type="ChEBI" id="CHEBI:58052"/>
    </ligand>
</feature>
<dbReference type="PANTHER" id="PTHR43245:SF13">
    <property type="entry name" value="UDP-D-APIOSE_UDP-D-XYLOSE SYNTHASE 2"/>
    <property type="match status" value="1"/>
</dbReference>
<comment type="caution">
    <text evidence="17">Lacks conserved residue(s) required for the propagation of feature annotation.</text>
</comment>
<evidence type="ECO:0000313" key="22">
    <source>
        <dbReference type="Proteomes" id="UP000005012"/>
    </source>
</evidence>
<organism evidence="21 22">
    <name type="scientific">Providencia stuartii (strain MRSN 2154)</name>
    <dbReference type="NCBI Taxonomy" id="1157951"/>
    <lineage>
        <taxon>Bacteria</taxon>
        <taxon>Pseudomonadati</taxon>
        <taxon>Pseudomonadota</taxon>
        <taxon>Gammaproteobacteria</taxon>
        <taxon>Enterobacterales</taxon>
        <taxon>Morganellaceae</taxon>
        <taxon>Providencia</taxon>
    </lineage>
</organism>
<comment type="pathway">
    <text evidence="1 17">Bacterial outer membrane biogenesis; lipopolysaccharide biosynthesis.</text>
</comment>
<keyword evidence="8 17" id="KW-0443">Lipid metabolism</keyword>
<feature type="binding site" evidence="17">
    <location>
        <position position="492"/>
    </location>
    <ligand>
        <name>UDP-alpha-D-glucuronate</name>
        <dbReference type="ChEBI" id="CHEBI:58052"/>
    </ligand>
</feature>
<keyword evidence="2 17" id="KW-0444">Lipid biosynthesis</keyword>
<keyword evidence="5 17" id="KW-0448">Lipopolysaccharide biosynthesis</keyword>
<evidence type="ECO:0000256" key="11">
    <source>
        <dbReference type="ARBA" id="ARBA00059105"/>
    </source>
</evidence>
<dbReference type="Pfam" id="PF01370">
    <property type="entry name" value="Epimerase"/>
    <property type="match status" value="1"/>
</dbReference>
<dbReference type="NCBIfam" id="NF005414">
    <property type="entry name" value="PRK06988.1"/>
    <property type="match status" value="1"/>
</dbReference>
<dbReference type="Pfam" id="PF02911">
    <property type="entry name" value="Formyl_trans_C"/>
    <property type="match status" value="1"/>
</dbReference>
<evidence type="ECO:0000259" key="20">
    <source>
        <dbReference type="Pfam" id="PF02911"/>
    </source>
</evidence>
<feature type="active site" description="Proton donor; for formyltransferase activity" evidence="17">
    <location>
        <position position="104"/>
    </location>
</feature>
<dbReference type="UniPathway" id="UPA00032">
    <property type="reaction ID" value="UER00492"/>
</dbReference>
<reference evidence="21 22" key="1">
    <citation type="journal article" date="2012" name="J. Bacteriol.">
        <title>Complete Genome Sequence of Providencia stuartii Clinical Isolate MRSN 2154.</title>
        <authorList>
            <person name="Clifford R.J."/>
            <person name="Hang J."/>
            <person name="Riley M.C."/>
            <person name="Onmus-Leone F."/>
            <person name="Kuschner R.A."/>
            <person name="Lesho E.P."/>
            <person name="Waterman P.E."/>
        </authorList>
    </citation>
    <scope>NUCLEOTIDE SEQUENCE [LARGE SCALE GENOMIC DNA]</scope>
    <source>
        <strain evidence="21 22">MRSN 2154</strain>
    </source>
</reference>
<dbReference type="HOGENOM" id="CLU_007383_23_2_6"/>
<dbReference type="InterPro" id="IPR036477">
    <property type="entry name" value="Formyl_transf_N_sf"/>
</dbReference>
<dbReference type="FunFam" id="3.40.50.720:FF:000197">
    <property type="entry name" value="Bifunctional polymyxin resistance protein ArnA"/>
    <property type="match status" value="1"/>
</dbReference>
<feature type="binding site" evidence="17">
    <location>
        <position position="114"/>
    </location>
    <ligand>
        <name>(6R)-10-formyltetrahydrofolate</name>
        <dbReference type="ChEBI" id="CHEBI:195366"/>
    </ligand>
</feature>
<evidence type="ECO:0000256" key="8">
    <source>
        <dbReference type="ARBA" id="ARBA00023098"/>
    </source>
</evidence>
<dbReference type="CDD" id="cd08702">
    <property type="entry name" value="Arna_FMT_C"/>
    <property type="match status" value="1"/>
</dbReference>
<evidence type="ECO:0000256" key="13">
    <source>
        <dbReference type="ARBA" id="ARBA00060576"/>
    </source>
</evidence>
<evidence type="ECO:0000256" key="16">
    <source>
        <dbReference type="ARBA" id="ARBA00063233"/>
    </source>
</evidence>
<evidence type="ECO:0000256" key="14">
    <source>
        <dbReference type="ARBA" id="ARBA00060910"/>
    </source>
</evidence>
<dbReference type="OrthoDB" id="9802815at2"/>
<dbReference type="HAMAP" id="MF_01166">
    <property type="entry name" value="ArnA"/>
    <property type="match status" value="1"/>
</dbReference>
<evidence type="ECO:0000256" key="15">
    <source>
        <dbReference type="ARBA" id="ARBA00061216"/>
    </source>
</evidence>
<comment type="subunit">
    <text evidence="16 17">Homohexamer, formed by a dimer of trimers.</text>
</comment>
<protein>
    <recommendedName>
        <fullName evidence="17">Bifunctional polymyxin resistance protein ArnA</fullName>
    </recommendedName>
    <domain>
        <recommendedName>
            <fullName evidence="17">UDP-4-amino-4-deoxy-L-arabinose formyltransferase</fullName>
            <ecNumber evidence="17">2.1.2.13</ecNumber>
        </recommendedName>
        <alternativeName>
            <fullName evidence="17">ArnAFT</fullName>
        </alternativeName>
        <alternativeName>
            <fullName evidence="17">UDP-L-Ara4N formyltransferase</fullName>
        </alternativeName>
    </domain>
    <domain>
        <recommendedName>
            <fullName evidence="17">UDP-glucuronic acid oxidase, UDP-4-keto-hexauronic acid decarboxylating</fullName>
            <ecNumber evidence="17">1.1.1.305</ecNumber>
        </recommendedName>
        <alternativeName>
            <fullName evidence="17">ArnADH</fullName>
        </alternativeName>
        <alternativeName>
            <fullName evidence="17">UDP-GlcUA decarboxylase</fullName>
        </alternativeName>
        <alternativeName>
            <fullName evidence="17">UDP-glucuronic acid dehydrogenase</fullName>
        </alternativeName>
    </domain>
</protein>
<feature type="binding site" evidence="17">
    <location>
        <position position="393"/>
    </location>
    <ligand>
        <name>UDP-alpha-D-glucuronate</name>
        <dbReference type="ChEBI" id="CHEBI:58052"/>
    </ligand>
</feature>
<dbReference type="GO" id="GO:0009245">
    <property type="term" value="P:lipid A biosynthetic process"/>
    <property type="evidence" value="ECO:0007669"/>
    <property type="project" value="UniProtKB-KW"/>
</dbReference>
<evidence type="ECO:0000256" key="1">
    <source>
        <dbReference type="ARBA" id="ARBA00004756"/>
    </source>
</evidence>
<dbReference type="GO" id="GO:0016831">
    <property type="term" value="F:carboxy-lyase activity"/>
    <property type="evidence" value="ECO:0007669"/>
    <property type="project" value="InterPro"/>
</dbReference>
<dbReference type="InterPro" id="IPR036291">
    <property type="entry name" value="NAD(P)-bd_dom_sf"/>
</dbReference>
<dbReference type="InterPro" id="IPR005793">
    <property type="entry name" value="Formyl_trans_C"/>
</dbReference>
<comment type="catalytic activity">
    <reaction evidence="17">
        <text>UDP-alpha-D-glucuronate + NAD(+) = UDP-beta-L-threo-pentopyranos-4-ulose + CO2 + NADH</text>
        <dbReference type="Rhea" id="RHEA:24702"/>
        <dbReference type="ChEBI" id="CHEBI:16526"/>
        <dbReference type="ChEBI" id="CHEBI:57540"/>
        <dbReference type="ChEBI" id="CHEBI:57945"/>
        <dbReference type="ChEBI" id="CHEBI:58052"/>
        <dbReference type="ChEBI" id="CHEBI:58710"/>
        <dbReference type="EC" id="1.1.1.305"/>
    </reaction>
</comment>
<dbReference type="InterPro" id="IPR011034">
    <property type="entry name" value="Formyl_transferase-like_C_sf"/>
</dbReference>
<evidence type="ECO:0000256" key="10">
    <source>
        <dbReference type="ARBA" id="ARBA00023268"/>
    </source>
</evidence>
<feature type="active site" description="Proton donor; for decarboxylase activity" evidence="17">
    <location>
        <position position="619"/>
    </location>
</feature>
<dbReference type="EC" id="2.1.2.13" evidence="17"/>
<feature type="active site" description="Proton acceptor; for decarboxylase activity" evidence="17">
    <location>
        <position position="434"/>
    </location>
</feature>
<evidence type="ECO:0000256" key="7">
    <source>
        <dbReference type="ARBA" id="ARBA00023027"/>
    </source>
</evidence>
<dbReference type="GO" id="GO:0009103">
    <property type="term" value="P:lipopolysaccharide biosynthetic process"/>
    <property type="evidence" value="ECO:0007669"/>
    <property type="project" value="UniProtKB-UniRule"/>
</dbReference>
<dbReference type="NCBIfam" id="NF005998">
    <property type="entry name" value="PRK08125.1"/>
    <property type="match status" value="1"/>
</dbReference>
<dbReference type="SUPFAM" id="SSF53328">
    <property type="entry name" value="Formyltransferase"/>
    <property type="match status" value="1"/>
</dbReference>
<feature type="site" description="Raises pKa of active site His" evidence="17">
    <location>
        <position position="140"/>
    </location>
</feature>
<accession>A0A140NQA5</accession>
<feature type="region of interest" description="Formyltransferase ArnAFT" evidence="17">
    <location>
        <begin position="1"/>
        <end position="304"/>
    </location>
</feature>
<dbReference type="GeneID" id="93519604"/>
<feature type="site" description="Transition state stabilizer" evidence="17">
    <location>
        <position position="102"/>
    </location>
</feature>
<comment type="pathway">
    <text evidence="13 17">Nucleotide-sugar biosynthesis; UDP-4-deoxy-4-formamido-beta-L-arabinose biosynthesis; UDP-4-deoxy-4-formamido-beta-L-arabinose from UDP-alpha-D-glucuronate: step 1/3.</text>
</comment>
<dbReference type="NCBIfam" id="NF008872">
    <property type="entry name" value="PRK11908.1"/>
    <property type="match status" value="1"/>
</dbReference>
<evidence type="ECO:0000256" key="5">
    <source>
        <dbReference type="ARBA" id="ARBA00022985"/>
    </source>
</evidence>
<dbReference type="GO" id="GO:0099618">
    <property type="term" value="F:UDP-glucuronate dehydrogenase activity"/>
    <property type="evidence" value="ECO:0007669"/>
    <property type="project" value="UniProtKB-EC"/>
</dbReference>
<dbReference type="InterPro" id="IPR002376">
    <property type="entry name" value="Formyl_transf_N"/>
</dbReference>
<feature type="domain" description="Formyl transferase C-terminal" evidence="20">
    <location>
        <begin position="202"/>
        <end position="294"/>
    </location>
</feature>
<feature type="binding site" evidence="17">
    <location>
        <begin position="368"/>
        <end position="369"/>
    </location>
    <ligand>
        <name>NAD(+)</name>
        <dbReference type="ChEBI" id="CHEBI:57540"/>
    </ligand>
</feature>
<dbReference type="InterPro" id="IPR050177">
    <property type="entry name" value="Lipid_A_modif_metabolic_enz"/>
</dbReference>
<dbReference type="PANTHER" id="PTHR43245">
    <property type="entry name" value="BIFUNCTIONAL POLYMYXIN RESISTANCE PROTEIN ARNA"/>
    <property type="match status" value="1"/>
</dbReference>
<keyword evidence="6 17" id="KW-0560">Oxidoreductase</keyword>
<keyword evidence="3 17" id="KW-0441">Lipid A biosynthesis</keyword>
<dbReference type="InterPro" id="IPR021168">
    <property type="entry name" value="Bifun_polymyxin_resist_ArnA"/>
</dbReference>
<dbReference type="EC" id="1.1.1.305" evidence="17"/>
<dbReference type="Gene3D" id="3.40.50.720">
    <property type="entry name" value="NAD(P)-binding Rossmann-like Domain"/>
    <property type="match status" value="1"/>
</dbReference>
<name>A0A140NQA5_PROSM</name>
<dbReference type="KEGG" id="psi:S70_19365"/>
<proteinExistence type="inferred from homology"/>
<comment type="catalytic activity">
    <reaction evidence="17">
        <text>UDP-4-amino-4-deoxy-beta-L-arabinose + (6R)-10-formyltetrahydrofolate = UDP-4-deoxy-4-formamido-beta-L-arabinose + (6S)-5,6,7,8-tetrahydrofolate + H(+)</text>
        <dbReference type="Rhea" id="RHEA:24706"/>
        <dbReference type="ChEBI" id="CHEBI:15378"/>
        <dbReference type="ChEBI" id="CHEBI:57453"/>
        <dbReference type="ChEBI" id="CHEBI:58708"/>
        <dbReference type="ChEBI" id="CHEBI:58709"/>
        <dbReference type="ChEBI" id="CHEBI:195366"/>
        <dbReference type="EC" id="2.1.2.13"/>
    </reaction>
</comment>
<comment type="similarity">
    <text evidence="14 17">In the C-terminal section; belongs to the NAD(P)-dependent epimerase/dehydratase family. UDP-glucuronic acid decarboxylase subfamily.</text>
</comment>
<keyword evidence="4 17" id="KW-0808">Transferase</keyword>
<sequence length="660" mass="74547">MKAIVFAYHDIGCVGLKALKKAGFDIQAVFTHTDDPNENHFFSSVARVSADMELPVYAPENVNHPLWIERIRELKPDVIFSFYYRDMLSEELLALAPKGAFNLHGSLLPKYRGRAPINWALLNGEKETGVTLHKMVTKADAGDIVAQEKVTITDTDTALTLHAKVREAAEVLLDKTLPLIEAGSYKTVAQDESQASYFGRRTAQDGLIDWNRSAKEIDCLIRAVTEPYPGAFTYLGERKMVIWRARVLDDNQGKRAGTVLSSDPLRIACGEGAIEVVSGQGDSGLYMQGNRLANEMGIVTDVRVGPKPTAQIKRRKRVLILGVNGFIGNHLTERLLQDDNYDIYGMDISSSAIDRFIGNPRFHFIEGDVSIHTEWIEYHIKKCDVILPLVAIATPIEYTRNPLRVFELDFEENLKIVRYCVKYNKRIIFPSTSEVYGMCDDKEFDEDESRLIVGPINKQRWIYSVSKQLLDRVIWAYGAKEGLKFTLFRPFNWMGPRLDSLNSARIGSSRAITQLILNLVEGSPIKLVDGGEQKRCFTDIKDGIEALFRIIENKDGKCDGQIINIGNPTNEASIRQLAEMLLESFEKHPLRGHFPPFAGFREIESSSYYGKGYQDVEHRKPSVENARRLLDWVPTIDMKDTIEETLDFFLQGAVEELGKN</sequence>
<feature type="domain" description="NAD-dependent epimerase/dehydratase" evidence="19">
    <location>
        <begin position="318"/>
        <end position="566"/>
    </location>
</feature>
<dbReference type="GO" id="GO:0099619">
    <property type="term" value="F:UDP-4-amino-4-deoxy-L-arabinose formyltransferase activity"/>
    <property type="evidence" value="ECO:0007669"/>
    <property type="project" value="UniProtKB-EC"/>
</dbReference>
<dbReference type="PIRSF" id="PIRSF036506">
    <property type="entry name" value="Bifun_polymyxin_resist_ArnA"/>
    <property type="match status" value="1"/>
</dbReference>
<comment type="function">
    <text evidence="11 17">Bifunctional enzyme that catalyzes the oxidative decarboxylation of UDP-glucuronic acid (UDP-GlcUA) to UDP-4-keto-arabinose (UDP-Ara4O) and the addition of a formyl group to UDP-4-amino-4-deoxy-L-arabinose (UDP-L-Ara4N) to form UDP-L-4-formamido-arabinose (UDP-L-Ara4FN). The modified arabinose is attached to lipid A and is required for resistance to polymyxin and cationic antimicrobial peptides.</text>
</comment>
<dbReference type="AlphaFoldDB" id="A0A140NQA5"/>
<dbReference type="CDD" id="cd05257">
    <property type="entry name" value="Arna_like_SDR_e"/>
    <property type="match status" value="1"/>
</dbReference>
<dbReference type="Pfam" id="PF00551">
    <property type="entry name" value="Formyl_trans_N"/>
    <property type="match status" value="1"/>
</dbReference>
<feature type="binding site" evidence="17">
    <location>
        <position position="347"/>
    </location>
    <ligand>
        <name>NAD(+)</name>
        <dbReference type="ChEBI" id="CHEBI:57540"/>
    </ligand>
</feature>
<dbReference type="PATRIC" id="fig|1157951.4.peg.3893"/>
<dbReference type="UniPathway" id="UPA00030"/>
<comment type="similarity">
    <text evidence="15 17">In the N-terminal section; belongs to the Fmt family. UDP-L-Ara4N formyltransferase subfamily.</text>
</comment>
<comment type="pathway">
    <text evidence="12 17">Nucleotide-sugar biosynthesis; UDP-4-deoxy-4-formamido-beta-L-arabinose biosynthesis; UDP-4-deoxy-4-formamido-beta-L-arabinose from UDP-alpha-D-glucuronate: step 3/3.</text>
</comment>
<dbReference type="CDD" id="cd08644">
    <property type="entry name" value="FMT_core_ArnA_N"/>
    <property type="match status" value="1"/>
</dbReference>
<dbReference type="EMBL" id="CP003488">
    <property type="protein sequence ID" value="AFH95669.1"/>
    <property type="molecule type" value="Genomic_DNA"/>
</dbReference>
<feature type="binding site" evidence="17">
    <location>
        <position position="398"/>
    </location>
    <ligand>
        <name>UDP-alpha-D-glucuronate</name>
        <dbReference type="ChEBI" id="CHEBI:58052"/>
    </ligand>
</feature>
<keyword evidence="7 17" id="KW-0520">NAD</keyword>
<dbReference type="GO" id="GO:0046677">
    <property type="term" value="P:response to antibiotic"/>
    <property type="evidence" value="ECO:0007669"/>
    <property type="project" value="UniProtKB-KW"/>
</dbReference>
<dbReference type="SUPFAM" id="SSF50486">
    <property type="entry name" value="FMT C-terminal domain-like"/>
    <property type="match status" value="1"/>
</dbReference>
<dbReference type="Proteomes" id="UP000005012">
    <property type="component" value="Chromosome"/>
</dbReference>
<evidence type="ECO:0000256" key="2">
    <source>
        <dbReference type="ARBA" id="ARBA00022516"/>
    </source>
</evidence>
<reference evidence="22" key="2">
    <citation type="submission" date="2012-04" db="EMBL/GenBank/DDBJ databases">
        <title>Complete genome sequence of Providencia stuartii clinical isolate MRSN 2154.</title>
        <authorList>
            <person name="Clifford R.J."/>
            <person name="Hang J."/>
            <person name="Riley M.C."/>
            <person name="Onmus-Leone F."/>
            <person name="Kuschner R.A."/>
            <person name="Lesho E.P."/>
            <person name="Waterman P.E."/>
        </authorList>
    </citation>
    <scope>NUCLEOTIDE SEQUENCE [LARGE SCALE GENOMIC DNA]</scope>
    <source>
        <strain evidence="22">MRSN 2154</strain>
    </source>
</reference>
<evidence type="ECO:0000256" key="6">
    <source>
        <dbReference type="ARBA" id="ARBA00023002"/>
    </source>
</evidence>
<evidence type="ECO:0000256" key="3">
    <source>
        <dbReference type="ARBA" id="ARBA00022556"/>
    </source>
</evidence>
<feature type="binding site" evidence="17">
    <location>
        <begin position="526"/>
        <end position="535"/>
    </location>
    <ligand>
        <name>UDP-alpha-D-glucuronate</name>
        <dbReference type="ChEBI" id="CHEBI:58052"/>
    </ligand>
</feature>
<feature type="binding site" evidence="17">
    <location>
        <position position="613"/>
    </location>
    <ligand>
        <name>UDP-alpha-D-glucuronate</name>
        <dbReference type="ChEBI" id="CHEBI:58052"/>
    </ligand>
</feature>
<evidence type="ECO:0000256" key="9">
    <source>
        <dbReference type="ARBA" id="ARBA00023251"/>
    </source>
</evidence>
<keyword evidence="10 17" id="KW-0511">Multifunctional enzyme</keyword>
<dbReference type="InterPro" id="IPR001509">
    <property type="entry name" value="Epimerase_deHydtase"/>
</dbReference>
<dbReference type="SUPFAM" id="SSF51735">
    <property type="entry name" value="NAD(P)-binding Rossmann-fold domains"/>
    <property type="match status" value="1"/>
</dbReference>
<evidence type="ECO:0000313" key="21">
    <source>
        <dbReference type="EMBL" id="AFH95669.1"/>
    </source>
</evidence>
<dbReference type="Gene3D" id="3.40.50.12230">
    <property type="match status" value="1"/>
</dbReference>
<feature type="binding site" evidence="17">
    <location>
        <begin position="136"/>
        <end position="140"/>
    </location>
    <ligand>
        <name>(6R)-10-formyltetrahydrofolate</name>
        <dbReference type="ChEBI" id="CHEBI:195366"/>
    </ligand>
</feature>
<gene>
    <name evidence="17" type="primary">arnA</name>
    <name evidence="21" type="ordered locus">S70_19365</name>
</gene>
<dbReference type="GO" id="GO:0016020">
    <property type="term" value="C:membrane"/>
    <property type="evidence" value="ECO:0007669"/>
    <property type="project" value="GOC"/>
</dbReference>
<feature type="domain" description="Formyl transferase N-terminal" evidence="18">
    <location>
        <begin position="16"/>
        <end position="173"/>
    </location>
</feature>
<evidence type="ECO:0000256" key="17">
    <source>
        <dbReference type="HAMAP-Rule" id="MF_01166"/>
    </source>
</evidence>
<feature type="region of interest" description="Dehydrogenase ArnADH" evidence="17">
    <location>
        <begin position="314"/>
        <end position="660"/>
    </location>
</feature>
<evidence type="ECO:0000259" key="18">
    <source>
        <dbReference type="Pfam" id="PF00551"/>
    </source>
</evidence>
<dbReference type="RefSeq" id="WP_004919101.1">
    <property type="nucleotide sequence ID" value="NC_017731.1"/>
</dbReference>